<dbReference type="InterPro" id="IPR016181">
    <property type="entry name" value="Acyl_CoA_acyltransferase"/>
</dbReference>
<dbReference type="PANTHER" id="PTHR43792">
    <property type="entry name" value="GNAT FAMILY, PUTATIVE (AFU_ORTHOLOGUE AFUA_3G00765)-RELATED-RELATED"/>
    <property type="match status" value="1"/>
</dbReference>
<dbReference type="SUPFAM" id="SSF55729">
    <property type="entry name" value="Acyl-CoA N-acyltransferases (Nat)"/>
    <property type="match status" value="1"/>
</dbReference>
<dbReference type="EMBL" id="BAABIB010000123">
    <property type="protein sequence ID" value="GAA4661807.1"/>
    <property type="molecule type" value="Genomic_DNA"/>
</dbReference>
<dbReference type="Proteomes" id="UP001500192">
    <property type="component" value="Unassembled WGS sequence"/>
</dbReference>
<dbReference type="PANTHER" id="PTHR43792:SF1">
    <property type="entry name" value="N-ACETYLTRANSFERASE DOMAIN-CONTAINING PROTEIN"/>
    <property type="match status" value="1"/>
</dbReference>
<keyword evidence="3" id="KW-1185">Reference proteome</keyword>
<accession>A0ABP8VH58</accession>
<sequence>MTANDPTTPEPGPSLVTPRLVLRGWQVEDAPAALAVYGHAAVARWLSPVMDRVPDLAAMRLLLQQWIAESARTALPAGRWALERRSDGHVIGGAILLPLPPGNEDLEIGWQLHPDTWGNGYASETTYALAGWAFRHDVDEIFAVVRPGNTRAAATVRRNGMHWVGETSKYFGLTLQVFRLRSADLDQAAPNAQLPPAYGANGPERRT</sequence>
<dbReference type="InterPro" id="IPR000182">
    <property type="entry name" value="GNAT_dom"/>
</dbReference>
<evidence type="ECO:0000259" key="1">
    <source>
        <dbReference type="PROSITE" id="PS51186"/>
    </source>
</evidence>
<name>A0ABP8VH58_9PSEU</name>
<dbReference type="RefSeq" id="WP_346055852.1">
    <property type="nucleotide sequence ID" value="NZ_BAABIB010000123.1"/>
</dbReference>
<comment type="caution">
    <text evidence="2">The sequence shown here is derived from an EMBL/GenBank/DDBJ whole genome shotgun (WGS) entry which is preliminary data.</text>
</comment>
<dbReference type="PROSITE" id="PS51186">
    <property type="entry name" value="GNAT"/>
    <property type="match status" value="1"/>
</dbReference>
<reference evidence="3" key="1">
    <citation type="journal article" date="2019" name="Int. J. Syst. Evol. Microbiol.">
        <title>The Global Catalogue of Microorganisms (GCM) 10K type strain sequencing project: providing services to taxonomists for standard genome sequencing and annotation.</title>
        <authorList>
            <consortium name="The Broad Institute Genomics Platform"/>
            <consortium name="The Broad Institute Genome Sequencing Center for Infectious Disease"/>
            <person name="Wu L."/>
            <person name="Ma J."/>
        </authorList>
    </citation>
    <scope>NUCLEOTIDE SEQUENCE [LARGE SCALE GENOMIC DNA]</scope>
    <source>
        <strain evidence="3">JCM 18054</strain>
    </source>
</reference>
<dbReference type="InterPro" id="IPR051531">
    <property type="entry name" value="N-acetyltransferase"/>
</dbReference>
<protein>
    <submittedName>
        <fullName evidence="2">GNAT family N-acetyltransferase</fullName>
    </submittedName>
</protein>
<dbReference type="Pfam" id="PF13302">
    <property type="entry name" value="Acetyltransf_3"/>
    <property type="match status" value="1"/>
</dbReference>
<evidence type="ECO:0000313" key="3">
    <source>
        <dbReference type="Proteomes" id="UP001500192"/>
    </source>
</evidence>
<dbReference type="Gene3D" id="3.40.630.30">
    <property type="match status" value="1"/>
</dbReference>
<gene>
    <name evidence="2" type="ORF">GCM10023214_62620</name>
</gene>
<evidence type="ECO:0000313" key="2">
    <source>
        <dbReference type="EMBL" id="GAA4661807.1"/>
    </source>
</evidence>
<organism evidence="2 3">
    <name type="scientific">Amycolatopsis dongchuanensis</name>
    <dbReference type="NCBI Taxonomy" id="1070866"/>
    <lineage>
        <taxon>Bacteria</taxon>
        <taxon>Bacillati</taxon>
        <taxon>Actinomycetota</taxon>
        <taxon>Actinomycetes</taxon>
        <taxon>Pseudonocardiales</taxon>
        <taxon>Pseudonocardiaceae</taxon>
        <taxon>Amycolatopsis</taxon>
    </lineage>
</organism>
<proteinExistence type="predicted"/>
<feature type="domain" description="N-acetyltransferase" evidence="1">
    <location>
        <begin position="20"/>
        <end position="196"/>
    </location>
</feature>